<comment type="caution">
    <text evidence="1">The sequence shown here is derived from an EMBL/GenBank/DDBJ whole genome shotgun (WGS) entry which is preliminary data.</text>
</comment>
<keyword evidence="2" id="KW-1185">Reference proteome</keyword>
<name>A0ABW1KD92_9ACTN</name>
<dbReference type="Proteomes" id="UP001596203">
    <property type="component" value="Unassembled WGS sequence"/>
</dbReference>
<gene>
    <name evidence="1" type="ORF">ACFP2T_22905</name>
</gene>
<organism evidence="1 2">
    <name type="scientific">Plantactinospora solaniradicis</name>
    <dbReference type="NCBI Taxonomy" id="1723736"/>
    <lineage>
        <taxon>Bacteria</taxon>
        <taxon>Bacillati</taxon>
        <taxon>Actinomycetota</taxon>
        <taxon>Actinomycetes</taxon>
        <taxon>Micromonosporales</taxon>
        <taxon>Micromonosporaceae</taxon>
        <taxon>Plantactinospora</taxon>
    </lineage>
</organism>
<evidence type="ECO:0000313" key="1">
    <source>
        <dbReference type="EMBL" id="MFC6019047.1"/>
    </source>
</evidence>
<evidence type="ECO:0008006" key="3">
    <source>
        <dbReference type="Google" id="ProtNLM"/>
    </source>
</evidence>
<dbReference type="EMBL" id="JBHSPR010000018">
    <property type="protein sequence ID" value="MFC6019047.1"/>
    <property type="molecule type" value="Genomic_DNA"/>
</dbReference>
<dbReference type="RefSeq" id="WP_377424826.1">
    <property type="nucleotide sequence ID" value="NZ_JBHSPR010000018.1"/>
</dbReference>
<reference evidence="2" key="1">
    <citation type="journal article" date="2019" name="Int. J. Syst. Evol. Microbiol.">
        <title>The Global Catalogue of Microorganisms (GCM) 10K type strain sequencing project: providing services to taxonomists for standard genome sequencing and annotation.</title>
        <authorList>
            <consortium name="The Broad Institute Genomics Platform"/>
            <consortium name="The Broad Institute Genome Sequencing Center for Infectious Disease"/>
            <person name="Wu L."/>
            <person name="Ma J."/>
        </authorList>
    </citation>
    <scope>NUCLEOTIDE SEQUENCE [LARGE SCALE GENOMIC DNA]</scope>
    <source>
        <strain evidence="2">ZS-35-S2</strain>
    </source>
</reference>
<accession>A0ABW1KD92</accession>
<protein>
    <recommendedName>
        <fullName evidence="3">Flavin reductase</fullName>
    </recommendedName>
</protein>
<proteinExistence type="predicted"/>
<evidence type="ECO:0000313" key="2">
    <source>
        <dbReference type="Proteomes" id="UP001596203"/>
    </source>
</evidence>
<sequence>MKWRCRIKPRHRRDWRRLWRYCRCGFRWRCPDSVELVPMPYLPPPDPPLDTRAPNSRFPFRTTGSIRLFRSTGSTRRPHARFRPHTPMRPLFLCRECGAPWPCQPARLSLLVAYRDDRHGLRIHLATKLLAAIGDQPRLDPLGLAVRFLGWLPPREDAAESHGQQSHGG</sequence>